<feature type="chain" id="PRO_5032987051" evidence="2">
    <location>
        <begin position="33"/>
        <end position="168"/>
    </location>
</feature>
<feature type="signal peptide" evidence="2">
    <location>
        <begin position="1"/>
        <end position="32"/>
    </location>
</feature>
<dbReference type="Proteomes" id="UP000634136">
    <property type="component" value="Unassembled WGS sequence"/>
</dbReference>
<name>A0A834T1B1_9FABA</name>
<dbReference type="PANTHER" id="PTHR35463:SF11">
    <property type="entry name" value="TRANSMEMBRANE PROTEIN"/>
    <property type="match status" value="1"/>
</dbReference>
<reference evidence="3" key="1">
    <citation type="submission" date="2020-09" db="EMBL/GenBank/DDBJ databases">
        <title>Genome-Enabled Discovery of Anthraquinone Biosynthesis in Senna tora.</title>
        <authorList>
            <person name="Kang S.-H."/>
            <person name="Pandey R.P."/>
            <person name="Lee C.-M."/>
            <person name="Sim J.-S."/>
            <person name="Jeong J.-T."/>
            <person name="Choi B.-S."/>
            <person name="Jung M."/>
            <person name="Ginzburg D."/>
            <person name="Zhao K."/>
            <person name="Won S.Y."/>
            <person name="Oh T.-J."/>
            <person name="Yu Y."/>
            <person name="Kim N.-H."/>
            <person name="Lee O.R."/>
            <person name="Lee T.-H."/>
            <person name="Bashyal P."/>
            <person name="Kim T.-S."/>
            <person name="Lee W.-H."/>
            <person name="Kawkins C."/>
            <person name="Kim C.-K."/>
            <person name="Kim J.S."/>
            <person name="Ahn B.O."/>
            <person name="Rhee S.Y."/>
            <person name="Sohng J.K."/>
        </authorList>
    </citation>
    <scope>NUCLEOTIDE SEQUENCE</scope>
    <source>
        <tissue evidence="3">Leaf</tissue>
    </source>
</reference>
<accession>A0A834T1B1</accession>
<evidence type="ECO:0000313" key="3">
    <source>
        <dbReference type="EMBL" id="KAF7814658.1"/>
    </source>
</evidence>
<keyword evidence="2" id="KW-0732">Signal</keyword>
<gene>
    <name evidence="3" type="ORF">G2W53_028627</name>
</gene>
<dbReference type="OrthoDB" id="690661at2759"/>
<keyword evidence="3" id="KW-0812">Transmembrane</keyword>
<feature type="compositionally biased region" description="Basic and acidic residues" evidence="1">
    <location>
        <begin position="145"/>
        <end position="157"/>
    </location>
</feature>
<evidence type="ECO:0000313" key="4">
    <source>
        <dbReference type="Proteomes" id="UP000634136"/>
    </source>
</evidence>
<sequence>MVANNNKIGEGASSSAILILCLFLWLCVSVLSVEVEEQQQKVVEEEQRKKKPWVSEWERLREAYGIYTKVWSASSWQWQMLKKIGNEAYYRWFPPNLDFRKHDETEGERGGAGEKVKEALAKSVGKSKATVEDSARSAAKMAGETVHKATEKVKKTFSDGQTHPQNEL</sequence>
<organism evidence="3 4">
    <name type="scientific">Senna tora</name>
    <dbReference type="NCBI Taxonomy" id="362788"/>
    <lineage>
        <taxon>Eukaryota</taxon>
        <taxon>Viridiplantae</taxon>
        <taxon>Streptophyta</taxon>
        <taxon>Embryophyta</taxon>
        <taxon>Tracheophyta</taxon>
        <taxon>Spermatophyta</taxon>
        <taxon>Magnoliopsida</taxon>
        <taxon>eudicotyledons</taxon>
        <taxon>Gunneridae</taxon>
        <taxon>Pentapetalae</taxon>
        <taxon>rosids</taxon>
        <taxon>fabids</taxon>
        <taxon>Fabales</taxon>
        <taxon>Fabaceae</taxon>
        <taxon>Caesalpinioideae</taxon>
        <taxon>Cassia clade</taxon>
        <taxon>Senna</taxon>
    </lineage>
</organism>
<keyword evidence="4" id="KW-1185">Reference proteome</keyword>
<dbReference type="EMBL" id="JAAIUW010000009">
    <property type="protein sequence ID" value="KAF7814658.1"/>
    <property type="molecule type" value="Genomic_DNA"/>
</dbReference>
<feature type="region of interest" description="Disordered" evidence="1">
    <location>
        <begin position="123"/>
        <end position="168"/>
    </location>
</feature>
<protein>
    <submittedName>
        <fullName evidence="3">Putative transmembrane protein</fullName>
    </submittedName>
</protein>
<feature type="compositionally biased region" description="Polar residues" evidence="1">
    <location>
        <begin position="158"/>
        <end position="168"/>
    </location>
</feature>
<evidence type="ECO:0000256" key="2">
    <source>
        <dbReference type="SAM" id="SignalP"/>
    </source>
</evidence>
<evidence type="ECO:0000256" key="1">
    <source>
        <dbReference type="SAM" id="MobiDB-lite"/>
    </source>
</evidence>
<dbReference type="PANTHER" id="PTHR35463">
    <property type="entry name" value="TRANSMEMBRANE PROTEIN"/>
    <property type="match status" value="1"/>
</dbReference>
<comment type="caution">
    <text evidence="3">The sequence shown here is derived from an EMBL/GenBank/DDBJ whole genome shotgun (WGS) entry which is preliminary data.</text>
</comment>
<dbReference type="AlphaFoldDB" id="A0A834T1B1"/>
<keyword evidence="3" id="KW-0472">Membrane</keyword>
<proteinExistence type="predicted"/>